<dbReference type="Pfam" id="PF01077">
    <property type="entry name" value="NIR_SIR"/>
    <property type="match status" value="1"/>
</dbReference>
<evidence type="ECO:0000313" key="10">
    <source>
        <dbReference type="EMBL" id="TCK92483.1"/>
    </source>
</evidence>
<dbReference type="PANTHER" id="PTHR32439:SF9">
    <property type="entry name" value="BLR3264 PROTEIN"/>
    <property type="match status" value="1"/>
</dbReference>
<keyword evidence="6" id="KW-0411">Iron-sulfur</keyword>
<dbReference type="EMBL" id="SMGQ01000014">
    <property type="protein sequence ID" value="TCK92483.1"/>
    <property type="molecule type" value="Genomic_DNA"/>
</dbReference>
<keyword evidence="11" id="KW-1185">Reference proteome</keyword>
<dbReference type="Proteomes" id="UP000294545">
    <property type="component" value="Unassembled WGS sequence"/>
</dbReference>
<dbReference type="InterPro" id="IPR005117">
    <property type="entry name" value="NiRdtase/SiRdtase_haem-b_fer"/>
</dbReference>
<evidence type="ECO:0000256" key="2">
    <source>
        <dbReference type="ARBA" id="ARBA00022617"/>
    </source>
</evidence>
<keyword evidence="5" id="KW-0408">Iron</keyword>
<dbReference type="Gene3D" id="3.90.480.10">
    <property type="entry name" value="Sulfite Reductase Hemoprotein,Domain 2"/>
    <property type="match status" value="1"/>
</dbReference>
<dbReference type="SUPFAM" id="SSF55124">
    <property type="entry name" value="Nitrite/Sulfite reductase N-terminal domain-like"/>
    <property type="match status" value="2"/>
</dbReference>
<comment type="caution">
    <text evidence="10">The sequence shown here is derived from an EMBL/GenBank/DDBJ whole genome shotgun (WGS) entry which is preliminary data.</text>
</comment>
<reference evidence="10 11" key="1">
    <citation type="submission" date="2019-03" db="EMBL/GenBank/DDBJ databases">
        <title>Genomic Encyclopedia of Type Strains, Phase IV (KMG-IV): sequencing the most valuable type-strain genomes for metagenomic binning, comparative biology and taxonomic classification.</title>
        <authorList>
            <person name="Goeker M."/>
        </authorList>
    </citation>
    <scope>NUCLEOTIDE SEQUENCE [LARGE SCALE GENOMIC DNA]</scope>
    <source>
        <strain evidence="10 11">DSM 24176</strain>
    </source>
</reference>
<dbReference type="RefSeq" id="WP_132282912.1">
    <property type="nucleotide sequence ID" value="NZ_SMGQ01000014.1"/>
</dbReference>
<dbReference type="Pfam" id="PF01206">
    <property type="entry name" value="TusA"/>
    <property type="match status" value="1"/>
</dbReference>
<dbReference type="OrthoDB" id="9803707at2"/>
<keyword evidence="3" id="KW-0479">Metal-binding</keyword>
<feature type="domain" description="Nitrite/Sulfite reductase ferredoxin-like" evidence="9">
    <location>
        <begin position="303"/>
        <end position="366"/>
    </location>
</feature>
<evidence type="ECO:0000256" key="5">
    <source>
        <dbReference type="ARBA" id="ARBA00023004"/>
    </source>
</evidence>
<feature type="domain" description="Nitrite/Sulfite reductase ferredoxin-like" evidence="9">
    <location>
        <begin position="42"/>
        <end position="106"/>
    </location>
</feature>
<organism evidence="10 11">
    <name type="scientific">Natranaerovirga hydrolytica</name>
    <dbReference type="NCBI Taxonomy" id="680378"/>
    <lineage>
        <taxon>Bacteria</taxon>
        <taxon>Bacillati</taxon>
        <taxon>Bacillota</taxon>
        <taxon>Clostridia</taxon>
        <taxon>Lachnospirales</taxon>
        <taxon>Natranaerovirgaceae</taxon>
        <taxon>Natranaerovirga</taxon>
    </lineage>
</organism>
<keyword evidence="2" id="KW-0349">Heme</keyword>
<protein>
    <submittedName>
        <fullName evidence="10">Sulfite reductase (Ferredoxin)</fullName>
    </submittedName>
</protein>
<feature type="domain" description="UPF0033" evidence="8">
    <location>
        <begin position="691"/>
        <end position="759"/>
    </location>
</feature>
<dbReference type="Gene3D" id="3.30.110.40">
    <property type="entry name" value="TusA-like domain"/>
    <property type="match status" value="1"/>
</dbReference>
<evidence type="ECO:0000259" key="7">
    <source>
        <dbReference type="Pfam" id="PF01077"/>
    </source>
</evidence>
<dbReference type="GO" id="GO:0046872">
    <property type="term" value="F:metal ion binding"/>
    <property type="evidence" value="ECO:0007669"/>
    <property type="project" value="UniProtKB-KW"/>
</dbReference>
<evidence type="ECO:0000256" key="1">
    <source>
        <dbReference type="ARBA" id="ARBA00022485"/>
    </source>
</evidence>
<dbReference type="InterPro" id="IPR036136">
    <property type="entry name" value="Nit/Sulf_reduc_fer-like_dom_sf"/>
</dbReference>
<evidence type="ECO:0000259" key="8">
    <source>
        <dbReference type="Pfam" id="PF01206"/>
    </source>
</evidence>
<dbReference type="GO" id="GO:0051539">
    <property type="term" value="F:4 iron, 4 sulfur cluster binding"/>
    <property type="evidence" value="ECO:0007669"/>
    <property type="project" value="UniProtKB-KW"/>
</dbReference>
<evidence type="ECO:0000256" key="6">
    <source>
        <dbReference type="ARBA" id="ARBA00023014"/>
    </source>
</evidence>
<dbReference type="InterPro" id="IPR045854">
    <property type="entry name" value="NO2/SO3_Rdtase_4Fe4S_sf"/>
</dbReference>
<dbReference type="SUPFAM" id="SSF56014">
    <property type="entry name" value="Nitrite and sulphite reductase 4Fe-4S domain-like"/>
    <property type="match status" value="2"/>
</dbReference>
<dbReference type="InterPro" id="IPR036868">
    <property type="entry name" value="TusA-like_sf"/>
</dbReference>
<dbReference type="InterPro" id="IPR051329">
    <property type="entry name" value="NIR_SIR_4Fe-4S"/>
</dbReference>
<proteinExistence type="predicted"/>
<evidence type="ECO:0000259" key="9">
    <source>
        <dbReference type="Pfam" id="PF03460"/>
    </source>
</evidence>
<dbReference type="CDD" id="cd00291">
    <property type="entry name" value="SirA_YedF_YeeD"/>
    <property type="match status" value="1"/>
</dbReference>
<dbReference type="GO" id="GO:0016491">
    <property type="term" value="F:oxidoreductase activity"/>
    <property type="evidence" value="ECO:0007669"/>
    <property type="project" value="UniProtKB-KW"/>
</dbReference>
<dbReference type="InterPro" id="IPR006067">
    <property type="entry name" value="NO2/SO3_Rdtase_4Fe4S_dom"/>
</dbReference>
<dbReference type="Gene3D" id="3.30.413.10">
    <property type="entry name" value="Sulfite Reductase Hemoprotein, domain 1"/>
    <property type="match status" value="2"/>
</dbReference>
<accession>A0A4R1MRG0</accession>
<dbReference type="Gene3D" id="1.20.120.330">
    <property type="entry name" value="Nucleotidyltransferases domain 2"/>
    <property type="match status" value="1"/>
</dbReference>
<evidence type="ECO:0000256" key="3">
    <source>
        <dbReference type="ARBA" id="ARBA00022723"/>
    </source>
</evidence>
<gene>
    <name evidence="10" type="ORF">EDC19_2218</name>
</gene>
<dbReference type="SUPFAM" id="SSF64307">
    <property type="entry name" value="SirA-like"/>
    <property type="match status" value="1"/>
</dbReference>
<dbReference type="GO" id="GO:0020037">
    <property type="term" value="F:heme binding"/>
    <property type="evidence" value="ECO:0007669"/>
    <property type="project" value="InterPro"/>
</dbReference>
<dbReference type="Pfam" id="PF03460">
    <property type="entry name" value="NIR_SIR_ferr"/>
    <property type="match status" value="2"/>
</dbReference>
<sequence>MIKIPERIINEIKEYPVKLKELKDGKVEADRFKPYRVSMGIYEQRDNNTFMTRTRIPSGVITLEQFKKVVELAKKYSHGYIHITTRQDIQFHKVTIEDTENIMMGLLDVGIMTRGTGGNTARNVVASALSGVEQGEGFDVTQDALATTEFLLTEPSVFQLPRKYKIGFSNTEADDANATISDLGFIAKNKNDELGYVVYGAGGLGGRPTEAIKLVDFIPRSEILYHVLAMKNLFEKEGDRTNKHSARIRYILYRLGEEAFVKKYNEELESVKQEKNLDLELPLDKDAVTTASNEEIDNNNIVPQKQKGLYALYIHPENGNITTENVDKFLNFIDNLDYDTTIRLTNTQGLYIRDLKKEDAKKLYELTKDFSSPYSIDHSVACAGAATCKLGLCLSQNFLSAIIKRFENAEDSIKSLLPQIFISGCPNSCGQHQKGKIGFAGKAKRTDKGLVPMYSVFLNGHVGENPKLGQSAGDIPAKKIPDFLYELGILKSKSTIQDISQFLQEERQYIDKLIKTFASIELDNEDLFYDYGSEEKFSLKGRGPGECSAGVLDVIKLDLNNGDTAIKDYKETKDSNKLYDAAVSGARALLVLKGVDSSKERVILKEFTTHFVETGLVKKEIKDVIDELFDYKLGDIDSLEKYYEDIQYLVSRVRAMFESLDPQLNITLDKEWDPETKEESKEKEKSDDLKIVDFKGVKCPINFVKVKIELSKIPSGSTIGFYLDDGEPITNVPKSVESEGHEIVEINEGFDGYNLLIIKKK</sequence>
<dbReference type="PANTHER" id="PTHR32439">
    <property type="entry name" value="FERREDOXIN--NITRITE REDUCTASE, CHLOROPLASTIC"/>
    <property type="match status" value="1"/>
</dbReference>
<keyword evidence="1" id="KW-0004">4Fe-4S</keyword>
<evidence type="ECO:0000256" key="4">
    <source>
        <dbReference type="ARBA" id="ARBA00023002"/>
    </source>
</evidence>
<dbReference type="InterPro" id="IPR001455">
    <property type="entry name" value="TusA-like"/>
</dbReference>
<evidence type="ECO:0000313" key="11">
    <source>
        <dbReference type="Proteomes" id="UP000294545"/>
    </source>
</evidence>
<dbReference type="AlphaFoldDB" id="A0A4R1MRG0"/>
<keyword evidence="4" id="KW-0560">Oxidoreductase</keyword>
<feature type="domain" description="Nitrite/sulphite reductase 4Fe-4S" evidence="7">
    <location>
        <begin position="118"/>
        <end position="269"/>
    </location>
</feature>
<name>A0A4R1MRG0_9FIRM</name>